<name>A0A6I9QK42_ELAGV</name>
<dbReference type="GO" id="GO:0004185">
    <property type="term" value="F:serine-type carboxypeptidase activity"/>
    <property type="evidence" value="ECO:0007669"/>
    <property type="project" value="InterPro"/>
</dbReference>
<dbReference type="SUPFAM" id="SSF53474">
    <property type="entry name" value="alpha/beta-Hydrolases"/>
    <property type="match status" value="1"/>
</dbReference>
<keyword evidence="2" id="KW-1185">Reference proteome</keyword>
<dbReference type="Proteomes" id="UP000504607">
    <property type="component" value="Unplaced"/>
</dbReference>
<dbReference type="RefSeq" id="XP_010910844.2">
    <property type="nucleotide sequence ID" value="XM_010912542.3"/>
</dbReference>
<dbReference type="GO" id="GO:0006508">
    <property type="term" value="P:proteolysis"/>
    <property type="evidence" value="ECO:0007669"/>
    <property type="project" value="InterPro"/>
</dbReference>
<evidence type="ECO:0000256" key="1">
    <source>
        <dbReference type="ARBA" id="ARBA00009431"/>
    </source>
</evidence>
<protein>
    <submittedName>
        <fullName evidence="3">Serine carboxypeptidase-like 52</fullName>
    </submittedName>
</protein>
<dbReference type="Pfam" id="PF00450">
    <property type="entry name" value="Peptidase_S10"/>
    <property type="match status" value="1"/>
</dbReference>
<accession>A0A6I9QK42</accession>
<dbReference type="InterPro" id="IPR001563">
    <property type="entry name" value="Peptidase_S10"/>
</dbReference>
<comment type="similarity">
    <text evidence="1">Belongs to the peptidase S10 family.</text>
</comment>
<reference evidence="3" key="1">
    <citation type="submission" date="2025-08" db="UniProtKB">
        <authorList>
            <consortium name="RefSeq"/>
        </authorList>
    </citation>
    <scope>IDENTIFICATION</scope>
</reference>
<dbReference type="InParanoid" id="A0A6I9QK42"/>
<evidence type="ECO:0000313" key="2">
    <source>
        <dbReference type="Proteomes" id="UP000504607"/>
    </source>
</evidence>
<dbReference type="Gene3D" id="3.40.50.11320">
    <property type="match status" value="1"/>
</dbReference>
<proteinExistence type="inferred from homology"/>
<sequence length="75" mass="8777">MPYTATLQWIRALNYSVIEKWHPWFVENQIAGYAIRFDHNLLFATFKGAGHTVTEYMPREALIAYQKWIDGADSL</sequence>
<dbReference type="AlphaFoldDB" id="A0A6I9QK42"/>
<organism evidence="2 3">
    <name type="scientific">Elaeis guineensis var. tenera</name>
    <name type="common">Oil palm</name>
    <dbReference type="NCBI Taxonomy" id="51953"/>
    <lineage>
        <taxon>Eukaryota</taxon>
        <taxon>Viridiplantae</taxon>
        <taxon>Streptophyta</taxon>
        <taxon>Embryophyta</taxon>
        <taxon>Tracheophyta</taxon>
        <taxon>Spermatophyta</taxon>
        <taxon>Magnoliopsida</taxon>
        <taxon>Liliopsida</taxon>
        <taxon>Arecaceae</taxon>
        <taxon>Arecoideae</taxon>
        <taxon>Cocoseae</taxon>
        <taxon>Elaeidinae</taxon>
        <taxon>Elaeis</taxon>
    </lineage>
</organism>
<dbReference type="OrthoDB" id="443318at2759"/>
<gene>
    <name evidence="3" type="primary">LOC105036809</name>
</gene>
<dbReference type="InterPro" id="IPR029058">
    <property type="entry name" value="AB_hydrolase_fold"/>
</dbReference>
<evidence type="ECO:0000313" key="3">
    <source>
        <dbReference type="RefSeq" id="XP_010910844.2"/>
    </source>
</evidence>